<name>A0A9C7CEG1_9VIRU</name>
<dbReference type="EMBL" id="LC738881">
    <property type="protein sequence ID" value="BDT63109.1"/>
    <property type="molecule type" value="Genomic_DNA"/>
</dbReference>
<evidence type="ECO:0000313" key="1">
    <source>
        <dbReference type="EMBL" id="BDT63109.1"/>
    </source>
</evidence>
<organism evidence="1">
    <name type="scientific">Sicyonia whispovirus</name>
    <dbReference type="NCBI Taxonomy" id="2984283"/>
    <lineage>
        <taxon>Viruses</taxon>
        <taxon>Viruses incertae sedis</taxon>
        <taxon>Naldaviricetes</taxon>
        <taxon>Nimaviridae</taxon>
        <taxon>Whispovirus</taxon>
    </lineage>
</organism>
<reference evidence="1" key="1">
    <citation type="submission" date="2022-10" db="EMBL/GenBank/DDBJ databases">
        <title>Genome sequences of endogenous nimaviruses in decapod crustaceans.</title>
        <authorList>
            <person name="Kawato S."/>
            <person name="Nozaki R."/>
            <person name="Kondo H."/>
            <person name="Hirono I."/>
        </authorList>
    </citation>
    <scope>NUCLEOTIDE SEQUENCE</scope>
    <source>
        <strain evidence="1">Fukuoka2019</strain>
    </source>
</reference>
<proteinExistence type="predicted"/>
<accession>A0A9C7CEG1</accession>
<sequence length="781" mass="85565">MDVNMEYNHTHAVNPMVSLLGPYPAPDAAIRSYIDESSSCVVNIDSINRRLRGMGRDEEEYVRAVSEKFLYLVVRLAHAPDVNQVREEVVALVDLILKNIFDDTVRTTRLGTFRKAEEMIGESQADAVFNNVLGALEPQKIIASMLGGPKGASGVEAAVDAVLSVLRGYNPLKLDDHVMLAQCLSEGMPCRACFSLKAALSGPGSGASPQEVLAYFLRCSNHDRLDFGSDHSAAAASANFRQNTGKPNVLVVPLADVLLGCLGQHAGERLTLAHTANPEWPRVLEETVACMPLEERALACQIYAFMFFSRHRRQTSNSLKQFLYTVFVRFIYSASEMLFCSHENASVEVDGGNFLRFVDATLNTTILSSTLNVLKAVYNWRQGSSIAPVLDMLISNRRILYDSKDLETAGKGVERVVDSMASMHKGRTSARPDKPKLDSIRSVRQAEKYMPYGLVDMTSVPRVSKEGLSFQAITSSNGRNFDCNSLHVLPTFKGCGCLGQAGMGHQSLFEKVACLDQVASNFDQGTGDMLGFFTALADKVGLGNAFPLPGQEGERLAKFVSLLFQKRLFSQEIASGNGFRTLPEKRLLNQTLQDLGLPGRLLDARLHALLLIWQQPNIEASNASSLTTSQLELLLSRRNENWSRLITRAYFTAERVSFQLADTLIKNLNGTRPSAGGGCETHSILDLLTSGLNRDTIVLQAIIEGALNDIASSWFVAADGGDHDHGPVREGPKAFFAGNLFNIVHKIVIEEDMKPSCLIAESKKLSNAINLMDELLMAVHS</sequence>
<protein>
    <submittedName>
        <fullName evidence="1">Wsv332-like protein</fullName>
    </submittedName>
</protein>